<dbReference type="EMBL" id="JAGMUV010000038">
    <property type="protein sequence ID" value="KAH7112399.1"/>
    <property type="molecule type" value="Genomic_DNA"/>
</dbReference>
<dbReference type="Proteomes" id="UP000738349">
    <property type="component" value="Unassembled WGS sequence"/>
</dbReference>
<reference evidence="2" key="1">
    <citation type="journal article" date="2021" name="Nat. Commun.">
        <title>Genetic determinants of endophytism in the Arabidopsis root mycobiome.</title>
        <authorList>
            <person name="Mesny F."/>
            <person name="Miyauchi S."/>
            <person name="Thiergart T."/>
            <person name="Pickel B."/>
            <person name="Atanasova L."/>
            <person name="Karlsson M."/>
            <person name="Huettel B."/>
            <person name="Barry K.W."/>
            <person name="Haridas S."/>
            <person name="Chen C."/>
            <person name="Bauer D."/>
            <person name="Andreopoulos W."/>
            <person name="Pangilinan J."/>
            <person name="LaButti K."/>
            <person name="Riley R."/>
            <person name="Lipzen A."/>
            <person name="Clum A."/>
            <person name="Drula E."/>
            <person name="Henrissat B."/>
            <person name="Kohler A."/>
            <person name="Grigoriev I.V."/>
            <person name="Martin F.M."/>
            <person name="Hacquard S."/>
        </authorList>
    </citation>
    <scope>NUCLEOTIDE SEQUENCE</scope>
    <source>
        <strain evidence="2">MPI-CAGE-AT-0147</strain>
    </source>
</reference>
<organism evidence="2 3">
    <name type="scientific">Dactylonectria macrodidyma</name>
    <dbReference type="NCBI Taxonomy" id="307937"/>
    <lineage>
        <taxon>Eukaryota</taxon>
        <taxon>Fungi</taxon>
        <taxon>Dikarya</taxon>
        <taxon>Ascomycota</taxon>
        <taxon>Pezizomycotina</taxon>
        <taxon>Sordariomycetes</taxon>
        <taxon>Hypocreomycetidae</taxon>
        <taxon>Hypocreales</taxon>
        <taxon>Nectriaceae</taxon>
        <taxon>Dactylonectria</taxon>
    </lineage>
</organism>
<comment type="caution">
    <text evidence="2">The sequence shown here is derived from an EMBL/GenBank/DDBJ whole genome shotgun (WGS) entry which is preliminary data.</text>
</comment>
<name>A0A9P9IAC7_9HYPO</name>
<dbReference type="AlphaFoldDB" id="A0A9P9IAC7"/>
<protein>
    <submittedName>
        <fullName evidence="2">Uncharacterized protein</fullName>
    </submittedName>
</protein>
<feature type="compositionally biased region" description="Basic and acidic residues" evidence="1">
    <location>
        <begin position="1"/>
        <end position="17"/>
    </location>
</feature>
<feature type="region of interest" description="Disordered" evidence="1">
    <location>
        <begin position="1"/>
        <end position="29"/>
    </location>
</feature>
<sequence>MHVHLLRDDDVSADQRHGPTRKPQPAVNAGQPAQVELLFDAGRDMASRGGQIVGLGAVRCRLERQEPVVIVLRRIGAVVVLALEKSDGEGRPLLAKLLAQTRPSVTESTKGNTRLCCLPIPPPFRELSAISRIGP</sequence>
<evidence type="ECO:0000313" key="3">
    <source>
        <dbReference type="Proteomes" id="UP000738349"/>
    </source>
</evidence>
<gene>
    <name evidence="2" type="ORF">EDB81DRAFT_768347</name>
</gene>
<evidence type="ECO:0000313" key="2">
    <source>
        <dbReference type="EMBL" id="KAH7112399.1"/>
    </source>
</evidence>
<keyword evidence="3" id="KW-1185">Reference proteome</keyword>
<evidence type="ECO:0000256" key="1">
    <source>
        <dbReference type="SAM" id="MobiDB-lite"/>
    </source>
</evidence>
<proteinExistence type="predicted"/>
<accession>A0A9P9IAC7</accession>